<feature type="compositionally biased region" description="Acidic residues" evidence="1">
    <location>
        <begin position="339"/>
        <end position="431"/>
    </location>
</feature>
<dbReference type="InterPro" id="IPR005031">
    <property type="entry name" value="COQ10_START"/>
</dbReference>
<dbReference type="PANTHER" id="PTHR33824:SF7">
    <property type="entry name" value="POLYKETIDE CYCLASE_DEHYDRASE AND LIPID TRANSPORT SUPERFAMILY PROTEIN"/>
    <property type="match status" value="1"/>
</dbReference>
<evidence type="ECO:0000259" key="2">
    <source>
        <dbReference type="Pfam" id="PF03364"/>
    </source>
</evidence>
<gene>
    <name evidence="3" type="ORF">AB5J57_27830</name>
</gene>
<evidence type="ECO:0000256" key="1">
    <source>
        <dbReference type="SAM" id="MobiDB-lite"/>
    </source>
</evidence>
<feature type="domain" description="Coenzyme Q-binding protein COQ10 START" evidence="2">
    <location>
        <begin position="142"/>
        <end position="263"/>
    </location>
</feature>
<protein>
    <submittedName>
        <fullName evidence="3">SRPBCC family protein</fullName>
    </submittedName>
</protein>
<feature type="compositionally biased region" description="Acidic residues" evidence="1">
    <location>
        <begin position="294"/>
        <end position="303"/>
    </location>
</feature>
<dbReference type="Pfam" id="PF03364">
    <property type="entry name" value="Polyketide_cyc"/>
    <property type="match status" value="1"/>
</dbReference>
<dbReference type="RefSeq" id="WP_369159866.1">
    <property type="nucleotide sequence ID" value="NZ_CP163429.1"/>
</dbReference>
<feature type="compositionally biased region" description="Acidic residues" evidence="1">
    <location>
        <begin position="313"/>
        <end position="330"/>
    </location>
</feature>
<accession>A0AB39LT29</accession>
<reference evidence="3" key="1">
    <citation type="submission" date="2024-07" db="EMBL/GenBank/DDBJ databases">
        <authorList>
            <person name="Yu S.T."/>
        </authorList>
    </citation>
    <scope>NUCLEOTIDE SEQUENCE</scope>
    <source>
        <strain evidence="3">R02</strain>
    </source>
</reference>
<dbReference type="AlphaFoldDB" id="A0AB39LT29"/>
<dbReference type="InterPro" id="IPR023393">
    <property type="entry name" value="START-like_dom_sf"/>
</dbReference>
<feature type="region of interest" description="Disordered" evidence="1">
    <location>
        <begin position="286"/>
        <end position="438"/>
    </location>
</feature>
<evidence type="ECO:0000313" key="3">
    <source>
        <dbReference type="EMBL" id="XDP97099.1"/>
    </source>
</evidence>
<dbReference type="EMBL" id="CP163429">
    <property type="protein sequence ID" value="XDP97099.1"/>
    <property type="molecule type" value="Genomic_DNA"/>
</dbReference>
<organism evidence="3">
    <name type="scientific">Streptomyces sp. R02</name>
    <dbReference type="NCBI Taxonomy" id="3238623"/>
    <lineage>
        <taxon>Bacteria</taxon>
        <taxon>Bacillati</taxon>
        <taxon>Actinomycetota</taxon>
        <taxon>Actinomycetes</taxon>
        <taxon>Kitasatosporales</taxon>
        <taxon>Streptomycetaceae</taxon>
        <taxon>Streptomyces</taxon>
    </lineage>
</organism>
<dbReference type="Gene3D" id="3.30.530.20">
    <property type="match status" value="1"/>
</dbReference>
<sequence>MTETVGRATSAARDTTDGTSRNPLSDLAHSEAADRLKAELQDYLAAQATRLLTGVGHKLGETTGKLNDIAEGNSPGFAKLAADGGKKLAEGKGPLRTALELGATRAKDNVTGALKNLGGGGKGKRKKSSGNKPTVIMEYIDVGVPLRTAYDQWTQYQDFSTFAKGVKSANKADDTTSDWQAKIWWSNRSWKATTTEQVPDDRIAWSSEGAKGTTKGVVSFHKLADNLTRVLLVIEYYPSGLFEKTGNIWRAQGRRARLDLKNFARFITIKGEAEDSWRGEIRDGEVVRSHEDAVAEEEEEQGGPEDSQAGDSEPGDSEAEGEEYDEEAPEGEAGGGPEDAYDEDEADEAEAGYEDEEGAEPEDAYEDEAGGAEPDDPYEDEDEEAAGDEDDEEGVPPEEDAPLEEEYEDEDEEDEEYEDDDEPAEEAGADEPEGRSRR</sequence>
<name>A0AB39LT29_9ACTN</name>
<dbReference type="PANTHER" id="PTHR33824">
    <property type="entry name" value="POLYKETIDE CYCLASE/DEHYDRASE AND LIPID TRANSPORT SUPERFAMILY PROTEIN"/>
    <property type="match status" value="1"/>
</dbReference>
<proteinExistence type="predicted"/>
<dbReference type="SUPFAM" id="SSF55961">
    <property type="entry name" value="Bet v1-like"/>
    <property type="match status" value="1"/>
</dbReference>
<feature type="region of interest" description="Disordered" evidence="1">
    <location>
        <begin position="1"/>
        <end position="26"/>
    </location>
</feature>
<dbReference type="CDD" id="cd07817">
    <property type="entry name" value="SRPBCC_8"/>
    <property type="match status" value="1"/>
</dbReference>
<dbReference type="InterPro" id="IPR047137">
    <property type="entry name" value="ORF3"/>
</dbReference>